<proteinExistence type="predicted"/>
<evidence type="ECO:0000256" key="4">
    <source>
        <dbReference type="ARBA" id="ARBA00023125"/>
    </source>
</evidence>
<dbReference type="PROSITE" id="PS50110">
    <property type="entry name" value="RESPONSE_REGULATORY"/>
    <property type="match status" value="1"/>
</dbReference>
<dbReference type="GO" id="GO:0032993">
    <property type="term" value="C:protein-DNA complex"/>
    <property type="evidence" value="ECO:0007669"/>
    <property type="project" value="TreeGrafter"/>
</dbReference>
<dbReference type="Proteomes" id="UP000252085">
    <property type="component" value="Unassembled WGS sequence"/>
</dbReference>
<dbReference type="GO" id="GO:0006355">
    <property type="term" value="P:regulation of DNA-templated transcription"/>
    <property type="evidence" value="ECO:0007669"/>
    <property type="project" value="TreeGrafter"/>
</dbReference>
<dbReference type="SUPFAM" id="SSF55073">
    <property type="entry name" value="Nucleotide cyclase"/>
    <property type="match status" value="1"/>
</dbReference>
<dbReference type="EMBL" id="LXQE01000075">
    <property type="protein sequence ID" value="RCJ40316.1"/>
    <property type="molecule type" value="Genomic_DNA"/>
</dbReference>
<dbReference type="SMART" id="SM00448">
    <property type="entry name" value="REC"/>
    <property type="match status" value="1"/>
</dbReference>
<evidence type="ECO:0000256" key="3">
    <source>
        <dbReference type="ARBA" id="ARBA00023015"/>
    </source>
</evidence>
<dbReference type="GO" id="GO:0005829">
    <property type="term" value="C:cytosol"/>
    <property type="evidence" value="ECO:0007669"/>
    <property type="project" value="TreeGrafter"/>
</dbReference>
<sequence length="334" mass="37601">MINYDFQNNPPLVLVVDDERGLRLVLHRAMEKEGYRVTEACNGQHCLDICQQQVPDLILLDAMMPGLDGFSCCAQMQTLLGDNCPPILMITSLDDQESVDRAFEAGATDYITKPIDWSLLSQRVNRLLTSRGGIAELQQKIQRECLLTAQMEVANRDLQRLTSIDSVTKIANRYYFDEYLEREWKRLQKYKLSLSLILMCVHFPKANDEYQARDGYMRQIADTLSKSKRRGADFIASFDVDKFAIVLPNTQAEEALQIADNILSSVKSINIANDNSKTDEVINFSLGVTSVIPSLELSLNKLISIAEKALLQAKLASGDHIVILNPHSALQFEV</sequence>
<dbReference type="PANTHER" id="PTHR48111">
    <property type="entry name" value="REGULATOR OF RPOS"/>
    <property type="match status" value="1"/>
</dbReference>
<comment type="caution">
    <text evidence="9">The sequence shown here is derived from an EMBL/GenBank/DDBJ whole genome shotgun (WGS) entry which is preliminary data.</text>
</comment>
<evidence type="ECO:0000256" key="1">
    <source>
        <dbReference type="ARBA" id="ARBA00022553"/>
    </source>
</evidence>
<dbReference type="AlphaFoldDB" id="A0A367RUN3"/>
<gene>
    <name evidence="9" type="ORF">A6769_02815</name>
</gene>
<keyword evidence="2" id="KW-0902">Two-component regulatory system</keyword>
<keyword evidence="3" id="KW-0805">Transcription regulation</keyword>
<dbReference type="Gene3D" id="3.40.50.2300">
    <property type="match status" value="1"/>
</dbReference>
<organism evidence="9 10">
    <name type="scientific">Nostoc punctiforme NIES-2108</name>
    <dbReference type="NCBI Taxonomy" id="1356359"/>
    <lineage>
        <taxon>Bacteria</taxon>
        <taxon>Bacillati</taxon>
        <taxon>Cyanobacteriota</taxon>
        <taxon>Cyanophyceae</taxon>
        <taxon>Nostocales</taxon>
        <taxon>Nostocaceae</taxon>
        <taxon>Nostoc</taxon>
    </lineage>
</organism>
<dbReference type="Gene3D" id="3.30.70.270">
    <property type="match status" value="1"/>
</dbReference>
<evidence type="ECO:0000256" key="5">
    <source>
        <dbReference type="ARBA" id="ARBA00023163"/>
    </source>
</evidence>
<evidence type="ECO:0000313" key="10">
    <source>
        <dbReference type="Proteomes" id="UP000252085"/>
    </source>
</evidence>
<dbReference type="InterPro" id="IPR043128">
    <property type="entry name" value="Rev_trsase/Diguanyl_cyclase"/>
</dbReference>
<dbReference type="SMART" id="SM00267">
    <property type="entry name" value="GGDEF"/>
    <property type="match status" value="1"/>
</dbReference>
<accession>A0A367RUN3</accession>
<feature type="domain" description="Response regulatory" evidence="7">
    <location>
        <begin position="12"/>
        <end position="128"/>
    </location>
</feature>
<dbReference type="Pfam" id="PF00990">
    <property type="entry name" value="GGDEF"/>
    <property type="match status" value="1"/>
</dbReference>
<feature type="modified residue" description="4-aspartylphosphate" evidence="6">
    <location>
        <position position="61"/>
    </location>
</feature>
<evidence type="ECO:0000259" key="7">
    <source>
        <dbReference type="PROSITE" id="PS50110"/>
    </source>
</evidence>
<dbReference type="PANTHER" id="PTHR48111:SF1">
    <property type="entry name" value="TWO-COMPONENT RESPONSE REGULATOR ORR33"/>
    <property type="match status" value="1"/>
</dbReference>
<dbReference type="GO" id="GO:0000976">
    <property type="term" value="F:transcription cis-regulatory region binding"/>
    <property type="evidence" value="ECO:0007669"/>
    <property type="project" value="TreeGrafter"/>
</dbReference>
<dbReference type="InterPro" id="IPR011006">
    <property type="entry name" value="CheY-like_superfamily"/>
</dbReference>
<keyword evidence="1 6" id="KW-0597">Phosphoprotein</keyword>
<evidence type="ECO:0000259" key="8">
    <source>
        <dbReference type="PROSITE" id="PS50887"/>
    </source>
</evidence>
<dbReference type="InterPro" id="IPR029787">
    <property type="entry name" value="Nucleotide_cyclase"/>
</dbReference>
<name>A0A367RUN3_NOSPU</name>
<dbReference type="NCBIfam" id="TIGR00254">
    <property type="entry name" value="GGDEF"/>
    <property type="match status" value="1"/>
</dbReference>
<evidence type="ECO:0000256" key="2">
    <source>
        <dbReference type="ARBA" id="ARBA00023012"/>
    </source>
</evidence>
<dbReference type="CDD" id="cd01949">
    <property type="entry name" value="GGDEF"/>
    <property type="match status" value="1"/>
</dbReference>
<protein>
    <submittedName>
        <fullName evidence="9">Diguanylate cyclase response regulator</fullName>
    </submittedName>
</protein>
<dbReference type="GO" id="GO:0000156">
    <property type="term" value="F:phosphorelay response regulator activity"/>
    <property type="evidence" value="ECO:0007669"/>
    <property type="project" value="TreeGrafter"/>
</dbReference>
<keyword evidence="5" id="KW-0804">Transcription</keyword>
<reference evidence="9 10" key="1">
    <citation type="submission" date="2016-04" db="EMBL/GenBank/DDBJ databases">
        <authorList>
            <person name="Evans L.H."/>
            <person name="Alamgir A."/>
            <person name="Owens N."/>
            <person name="Weber N.D."/>
            <person name="Virtaneva K."/>
            <person name="Barbian K."/>
            <person name="Babar A."/>
            <person name="Rosenke K."/>
        </authorList>
    </citation>
    <scope>NUCLEOTIDE SEQUENCE [LARGE SCALE GENOMIC DNA]</scope>
    <source>
        <strain evidence="9">NIES-2108</strain>
    </source>
</reference>
<evidence type="ECO:0000256" key="6">
    <source>
        <dbReference type="PROSITE-ProRule" id="PRU00169"/>
    </source>
</evidence>
<dbReference type="InterPro" id="IPR000160">
    <property type="entry name" value="GGDEF_dom"/>
</dbReference>
<dbReference type="InterPro" id="IPR039420">
    <property type="entry name" value="WalR-like"/>
</dbReference>
<evidence type="ECO:0000313" key="9">
    <source>
        <dbReference type="EMBL" id="RCJ40316.1"/>
    </source>
</evidence>
<dbReference type="PROSITE" id="PS50887">
    <property type="entry name" value="GGDEF"/>
    <property type="match status" value="1"/>
</dbReference>
<feature type="domain" description="GGDEF" evidence="8">
    <location>
        <begin position="191"/>
        <end position="326"/>
    </location>
</feature>
<dbReference type="SUPFAM" id="SSF52172">
    <property type="entry name" value="CheY-like"/>
    <property type="match status" value="1"/>
</dbReference>
<dbReference type="Pfam" id="PF00072">
    <property type="entry name" value="Response_reg"/>
    <property type="match status" value="1"/>
</dbReference>
<keyword evidence="4" id="KW-0238">DNA-binding</keyword>
<dbReference type="InterPro" id="IPR001789">
    <property type="entry name" value="Sig_transdc_resp-reg_receiver"/>
</dbReference>